<evidence type="ECO:0000313" key="2">
    <source>
        <dbReference type="EnsemblMetazoa" id="AMAM022853-PA"/>
    </source>
</evidence>
<reference evidence="2" key="2">
    <citation type="submission" date="2020-05" db="UniProtKB">
        <authorList>
            <consortium name="EnsemblMetazoa"/>
        </authorList>
    </citation>
    <scope>IDENTIFICATION</scope>
    <source>
        <strain evidence="2">maculatus3</strain>
    </source>
</reference>
<feature type="compositionally biased region" description="Low complexity" evidence="1">
    <location>
        <begin position="118"/>
        <end position="134"/>
    </location>
</feature>
<evidence type="ECO:0000256" key="1">
    <source>
        <dbReference type="SAM" id="MobiDB-lite"/>
    </source>
</evidence>
<keyword evidence="3" id="KW-1185">Reference proteome</keyword>
<protein>
    <submittedName>
        <fullName evidence="2">Uncharacterized protein</fullName>
    </submittedName>
</protein>
<feature type="compositionally biased region" description="Low complexity" evidence="1">
    <location>
        <begin position="83"/>
        <end position="107"/>
    </location>
</feature>
<dbReference type="EnsemblMetazoa" id="AMAM022853-RA">
    <property type="protein sequence ID" value="AMAM022853-PA"/>
    <property type="gene ID" value="AMAM022853"/>
</dbReference>
<name>A0A182TAD8_9DIPT</name>
<organism evidence="2 3">
    <name type="scientific">Anopheles maculatus</name>
    <dbReference type="NCBI Taxonomy" id="74869"/>
    <lineage>
        <taxon>Eukaryota</taxon>
        <taxon>Metazoa</taxon>
        <taxon>Ecdysozoa</taxon>
        <taxon>Arthropoda</taxon>
        <taxon>Hexapoda</taxon>
        <taxon>Insecta</taxon>
        <taxon>Pterygota</taxon>
        <taxon>Neoptera</taxon>
        <taxon>Endopterygota</taxon>
        <taxon>Diptera</taxon>
        <taxon>Nematocera</taxon>
        <taxon>Culicoidea</taxon>
        <taxon>Culicidae</taxon>
        <taxon>Anophelinae</taxon>
        <taxon>Anopheles</taxon>
        <taxon>Anopheles maculatus group</taxon>
    </lineage>
</organism>
<feature type="compositionally biased region" description="Basic and acidic residues" evidence="1">
    <location>
        <begin position="9"/>
        <end position="26"/>
    </location>
</feature>
<feature type="compositionally biased region" description="Polar residues" evidence="1">
    <location>
        <begin position="40"/>
        <end position="50"/>
    </location>
</feature>
<feature type="compositionally biased region" description="Polar residues" evidence="1">
    <location>
        <begin position="136"/>
        <end position="150"/>
    </location>
</feature>
<feature type="region of interest" description="Disordered" evidence="1">
    <location>
        <begin position="1"/>
        <end position="156"/>
    </location>
</feature>
<reference evidence="3" key="1">
    <citation type="submission" date="2013-09" db="EMBL/GenBank/DDBJ databases">
        <title>The Genome Sequence of Anopheles maculatus species B.</title>
        <authorList>
            <consortium name="The Broad Institute Genomics Platform"/>
            <person name="Neafsey D.E."/>
            <person name="Besansky N."/>
            <person name="Howell P."/>
            <person name="Walton C."/>
            <person name="Young S.K."/>
            <person name="Zeng Q."/>
            <person name="Gargeya S."/>
            <person name="Fitzgerald M."/>
            <person name="Haas B."/>
            <person name="Abouelleil A."/>
            <person name="Allen A.W."/>
            <person name="Alvarado L."/>
            <person name="Arachchi H.M."/>
            <person name="Berlin A.M."/>
            <person name="Chapman S.B."/>
            <person name="Gainer-Dewar J."/>
            <person name="Goldberg J."/>
            <person name="Griggs A."/>
            <person name="Gujja S."/>
            <person name="Hansen M."/>
            <person name="Howarth C."/>
            <person name="Imamovic A."/>
            <person name="Ireland A."/>
            <person name="Larimer J."/>
            <person name="McCowan C."/>
            <person name="Murphy C."/>
            <person name="Pearson M."/>
            <person name="Poon T.W."/>
            <person name="Priest M."/>
            <person name="Roberts A."/>
            <person name="Saif S."/>
            <person name="Shea T."/>
            <person name="Sisk P."/>
            <person name="Sykes S."/>
            <person name="Wortman J."/>
            <person name="Nusbaum C."/>
            <person name="Birren B."/>
        </authorList>
    </citation>
    <scope>NUCLEOTIDE SEQUENCE [LARGE SCALE GENOMIC DNA]</scope>
    <source>
        <strain evidence="3">maculatus3</strain>
    </source>
</reference>
<dbReference type="VEuPathDB" id="VectorBase:AMAM022853"/>
<proteinExistence type="predicted"/>
<accession>A0A182TAD8</accession>
<sequence length="156" mass="16018">MAAAATSECLDKDGQPDGEGGREFYEMSHLPASHHGSPGVVQTATSTSAQPHHPHAGMGHHHSEQVIHKVSAGKIQQHSNGTSPSSNGVAASNNNSPNSTNHNLPSPHLHYGGHLVQTTTTNGGSTGGSASAASQHEPTSRPSVIESSQPMVIECT</sequence>
<dbReference type="AlphaFoldDB" id="A0A182TAD8"/>
<evidence type="ECO:0000313" key="3">
    <source>
        <dbReference type="Proteomes" id="UP000075901"/>
    </source>
</evidence>
<dbReference type="Proteomes" id="UP000075901">
    <property type="component" value="Unassembled WGS sequence"/>
</dbReference>